<protein>
    <submittedName>
        <fullName evidence="1">Uncharacterized protein</fullName>
    </submittedName>
</protein>
<reference evidence="1 2" key="1">
    <citation type="submission" date="2015-07" db="EMBL/GenBank/DDBJ databases">
        <title>The genome of Eufriesea mexicana.</title>
        <authorList>
            <person name="Pan H."/>
            <person name="Kapheim K."/>
        </authorList>
    </citation>
    <scope>NUCLEOTIDE SEQUENCE [LARGE SCALE GENOMIC DNA]</scope>
    <source>
        <strain evidence="1">0111107269</strain>
        <tissue evidence="1">Whole body</tissue>
    </source>
</reference>
<dbReference type="Proteomes" id="UP000250275">
    <property type="component" value="Unassembled WGS sequence"/>
</dbReference>
<proteinExistence type="predicted"/>
<name>A0A310SSB9_9HYME</name>
<keyword evidence="2" id="KW-1185">Reference proteome</keyword>
<gene>
    <name evidence="1" type="ORF">WN48_11227</name>
</gene>
<evidence type="ECO:0000313" key="2">
    <source>
        <dbReference type="Proteomes" id="UP000250275"/>
    </source>
</evidence>
<evidence type="ECO:0000313" key="1">
    <source>
        <dbReference type="EMBL" id="OAD58495.1"/>
    </source>
</evidence>
<organism evidence="1 2">
    <name type="scientific">Eufriesea mexicana</name>
    <dbReference type="NCBI Taxonomy" id="516756"/>
    <lineage>
        <taxon>Eukaryota</taxon>
        <taxon>Metazoa</taxon>
        <taxon>Ecdysozoa</taxon>
        <taxon>Arthropoda</taxon>
        <taxon>Hexapoda</taxon>
        <taxon>Insecta</taxon>
        <taxon>Pterygota</taxon>
        <taxon>Neoptera</taxon>
        <taxon>Endopterygota</taxon>
        <taxon>Hymenoptera</taxon>
        <taxon>Apocrita</taxon>
        <taxon>Aculeata</taxon>
        <taxon>Apoidea</taxon>
        <taxon>Anthophila</taxon>
        <taxon>Apidae</taxon>
        <taxon>Eufriesea</taxon>
    </lineage>
</organism>
<dbReference type="AlphaFoldDB" id="A0A310SSB9"/>
<accession>A0A310SSB9</accession>
<sequence>MIDDDGSVSFSFPRTNESFAARTVALESYRFAVSIEIHHSSFRGTRQFYLLELGPSGLRGSHTNSRFETSFESHDHDFRTLTTLNEREVSVKLLYVGYKCG</sequence>
<dbReference type="EMBL" id="KQ760995">
    <property type="protein sequence ID" value="OAD58495.1"/>
    <property type="molecule type" value="Genomic_DNA"/>
</dbReference>